<dbReference type="STRING" id="387005.A0A183GZS2"/>
<dbReference type="GO" id="GO:0071011">
    <property type="term" value="C:precatalytic spliceosome"/>
    <property type="evidence" value="ECO:0007669"/>
    <property type="project" value="TreeGrafter"/>
</dbReference>
<dbReference type="PRINTS" id="PR00320">
    <property type="entry name" value="GPROTEINBRPT"/>
</dbReference>
<evidence type="ECO:0000256" key="2">
    <source>
        <dbReference type="ARBA" id="ARBA00022737"/>
    </source>
</evidence>
<dbReference type="InterPro" id="IPR036322">
    <property type="entry name" value="WD40_repeat_dom_sf"/>
</dbReference>
<evidence type="ECO:0000313" key="5">
    <source>
        <dbReference type="EMBL" id="VDO26871.1"/>
    </source>
</evidence>
<dbReference type="PROSITE" id="PS50294">
    <property type="entry name" value="WD_REPEATS_REGION"/>
    <property type="match status" value="1"/>
</dbReference>
<protein>
    <submittedName>
        <fullName evidence="7">WD_REPEATS_REGION domain-containing protein</fullName>
    </submittedName>
</protein>
<evidence type="ECO:0000256" key="1">
    <source>
        <dbReference type="ARBA" id="ARBA00022574"/>
    </source>
</evidence>
<proteinExistence type="inferred from homology"/>
<dbReference type="PROSITE" id="PS50082">
    <property type="entry name" value="WD_REPEATS_2"/>
    <property type="match status" value="2"/>
</dbReference>
<evidence type="ECO:0000256" key="3">
    <source>
        <dbReference type="ARBA" id="ARBA00025726"/>
    </source>
</evidence>
<dbReference type="PANTHER" id="PTHR19923:SF0">
    <property type="entry name" value="PLEIOTROPIC REGULATOR 1"/>
    <property type="match status" value="1"/>
</dbReference>
<keyword evidence="1 4" id="KW-0853">WD repeat</keyword>
<dbReference type="InterPro" id="IPR045241">
    <property type="entry name" value="Prp46/PLRG1-like"/>
</dbReference>
<dbReference type="Pfam" id="PF00400">
    <property type="entry name" value="WD40"/>
    <property type="match status" value="3"/>
</dbReference>
<dbReference type="PANTHER" id="PTHR19923">
    <property type="entry name" value="WD40 REPEAT PROTEINPRL1/PRL2-RELATED"/>
    <property type="match status" value="1"/>
</dbReference>
<evidence type="ECO:0000256" key="4">
    <source>
        <dbReference type="PROSITE-ProRule" id="PRU00221"/>
    </source>
</evidence>
<dbReference type="GO" id="GO:0000974">
    <property type="term" value="C:Prp19 complex"/>
    <property type="evidence" value="ECO:0007669"/>
    <property type="project" value="TreeGrafter"/>
</dbReference>
<reference evidence="5 6" key="2">
    <citation type="submission" date="2018-11" db="EMBL/GenBank/DDBJ databases">
        <authorList>
            <consortium name="Pathogen Informatics"/>
        </authorList>
    </citation>
    <scope>NUCLEOTIDE SEQUENCE [LARGE SCALE GENOMIC DNA]</scope>
</reference>
<feature type="repeat" description="WD" evidence="4">
    <location>
        <begin position="93"/>
        <end position="125"/>
    </location>
</feature>
<feature type="repeat" description="WD" evidence="4">
    <location>
        <begin position="173"/>
        <end position="195"/>
    </location>
</feature>
<gene>
    <name evidence="5" type="ORF">OFLC_LOCUS732</name>
</gene>
<organism evidence="7">
    <name type="scientific">Onchocerca flexuosa</name>
    <dbReference type="NCBI Taxonomy" id="387005"/>
    <lineage>
        <taxon>Eukaryota</taxon>
        <taxon>Metazoa</taxon>
        <taxon>Ecdysozoa</taxon>
        <taxon>Nematoda</taxon>
        <taxon>Chromadorea</taxon>
        <taxon>Rhabditida</taxon>
        <taxon>Spirurina</taxon>
        <taxon>Spiruromorpha</taxon>
        <taxon>Filarioidea</taxon>
        <taxon>Onchocercidae</taxon>
        <taxon>Onchocerca</taxon>
    </lineage>
</organism>
<name>A0A183GZS2_9BILA</name>
<reference evidence="7" key="1">
    <citation type="submission" date="2016-06" db="UniProtKB">
        <authorList>
            <consortium name="WormBaseParasite"/>
        </authorList>
    </citation>
    <scope>IDENTIFICATION</scope>
</reference>
<dbReference type="GO" id="GO:0000398">
    <property type="term" value="P:mRNA splicing, via spliceosome"/>
    <property type="evidence" value="ECO:0007669"/>
    <property type="project" value="InterPro"/>
</dbReference>
<comment type="similarity">
    <text evidence="3">Belongs to the WD repeat PRL1/PRL2 family.</text>
</comment>
<evidence type="ECO:0000313" key="6">
    <source>
        <dbReference type="Proteomes" id="UP000267606"/>
    </source>
</evidence>
<keyword evidence="2" id="KW-0677">Repeat</keyword>
<dbReference type="GO" id="GO:0071013">
    <property type="term" value="C:catalytic step 2 spliceosome"/>
    <property type="evidence" value="ECO:0007669"/>
    <property type="project" value="TreeGrafter"/>
</dbReference>
<dbReference type="InterPro" id="IPR001680">
    <property type="entry name" value="WD40_rpt"/>
</dbReference>
<dbReference type="InterPro" id="IPR020472">
    <property type="entry name" value="WD40_PAC1"/>
</dbReference>
<keyword evidence="6" id="KW-1185">Reference proteome</keyword>
<dbReference type="EMBL" id="UZAJ01000275">
    <property type="protein sequence ID" value="VDO26871.1"/>
    <property type="molecule type" value="Genomic_DNA"/>
</dbReference>
<dbReference type="SMART" id="SM00320">
    <property type="entry name" value="WD40"/>
    <property type="match status" value="3"/>
</dbReference>
<dbReference type="Gene3D" id="2.130.10.10">
    <property type="entry name" value="YVTN repeat-like/Quinoprotein amine dehydrogenase"/>
    <property type="match status" value="1"/>
</dbReference>
<dbReference type="AlphaFoldDB" id="A0A183GZS2"/>
<evidence type="ECO:0000313" key="7">
    <source>
        <dbReference type="WBParaSite" id="OFLC_0000073101-mRNA-1"/>
    </source>
</evidence>
<dbReference type="Proteomes" id="UP000267606">
    <property type="component" value="Unassembled WGS sequence"/>
</dbReference>
<dbReference type="SUPFAM" id="SSF50978">
    <property type="entry name" value="WD40 repeat-like"/>
    <property type="match status" value="1"/>
</dbReference>
<dbReference type="WBParaSite" id="OFLC_0000073101-mRNA-1">
    <property type="protein sequence ID" value="OFLC_0000073101-mRNA-1"/>
    <property type="gene ID" value="OFLC_0000073101"/>
</dbReference>
<accession>A0A183GZS2</accession>
<sequence length="203" mass="22489">KWEKERTAVEIISEYYIGESSSSRTLAIIANATEAMNDDDSADLIVSSQSEDNTIHTMLHVRTLSGNEWFATGGADLIVKIWDLANRKLRLSLLGHGSAVTCCKISRRQALLFMGGEDKQVKCWDRYSVEDLIIHPSIDVLITCARDSAARVGIYELKIGHPNTVAAVIPQKIITGNHDSTIRLWNLVAGQSICTLMHHKKST</sequence>
<dbReference type="InterPro" id="IPR015943">
    <property type="entry name" value="WD40/YVTN_repeat-like_dom_sf"/>
</dbReference>